<organism evidence="3 4">
    <name type="scientific">Orbilia javanica</name>
    <dbReference type="NCBI Taxonomy" id="47235"/>
    <lineage>
        <taxon>Eukaryota</taxon>
        <taxon>Fungi</taxon>
        <taxon>Dikarya</taxon>
        <taxon>Ascomycota</taxon>
        <taxon>Pezizomycotina</taxon>
        <taxon>Orbiliomycetes</taxon>
        <taxon>Orbiliales</taxon>
        <taxon>Orbiliaceae</taxon>
        <taxon>Orbilia</taxon>
    </lineage>
</organism>
<dbReference type="PANTHER" id="PTHR38121">
    <property type="entry name" value="GH16 DOMAIN-CONTAINING PROTEIN"/>
    <property type="match status" value="1"/>
</dbReference>
<reference evidence="3 4" key="1">
    <citation type="submission" date="2019-10" db="EMBL/GenBank/DDBJ databases">
        <authorList>
            <person name="Palmer J.M."/>
        </authorList>
    </citation>
    <scope>NUCLEOTIDE SEQUENCE [LARGE SCALE GENOMIC DNA]</scope>
    <source>
        <strain evidence="3 4">TWF718</strain>
    </source>
</reference>
<dbReference type="PANTHER" id="PTHR38121:SF2">
    <property type="entry name" value="ACYLTRANSFERASE 3 DOMAIN-CONTAINING PROTEIN"/>
    <property type="match status" value="1"/>
</dbReference>
<keyword evidence="1" id="KW-1133">Transmembrane helix</keyword>
<feature type="domain" description="GH16" evidence="2">
    <location>
        <begin position="93"/>
        <end position="303"/>
    </location>
</feature>
<feature type="transmembrane region" description="Helical" evidence="1">
    <location>
        <begin position="6"/>
        <end position="26"/>
    </location>
</feature>
<name>A0AAN8MQV0_9PEZI</name>
<keyword evidence="4" id="KW-1185">Reference proteome</keyword>
<dbReference type="EMBL" id="JAVHNR010000010">
    <property type="protein sequence ID" value="KAK6331849.1"/>
    <property type="molecule type" value="Genomic_DNA"/>
</dbReference>
<evidence type="ECO:0000256" key="1">
    <source>
        <dbReference type="SAM" id="Phobius"/>
    </source>
</evidence>
<sequence length="331" mass="36759">MQPELGIFFYFTLLIVTTQASLFNLAPRSLRTYRNLHSRDADNTVSVNVASCACGYYVPETKETFTHRITLNPSALDNSNIAASLSKQGWAISNWVQTSKPKNIKYSPSNLKYNSNAKALELIVSGGPASRSTINSAEISTTIDKILYGSFRFNVKASSVAGACSGLFYYKDDNHEIDIEILTSHIHNTTTQKDGIPKPGVQLTVQPLTENQAFKNYKVVPFDGRFDPTKGYHEYRFDWLKSGVKYIVDGNSYGTYTRFIPKTAGTVLINNWSNGDPYWSAGPPLQNSILSVRSVDIYYNTTDTTKIAAWKAACKKASYKKVCSVPRSKSG</sequence>
<proteinExistence type="predicted"/>
<evidence type="ECO:0000313" key="4">
    <source>
        <dbReference type="Proteomes" id="UP001313282"/>
    </source>
</evidence>
<evidence type="ECO:0000259" key="2">
    <source>
        <dbReference type="PROSITE" id="PS51762"/>
    </source>
</evidence>
<comment type="caution">
    <text evidence="3">The sequence shown here is derived from an EMBL/GenBank/DDBJ whole genome shotgun (WGS) entry which is preliminary data.</text>
</comment>
<protein>
    <recommendedName>
        <fullName evidence="2">GH16 domain-containing protein</fullName>
    </recommendedName>
</protein>
<dbReference type="PROSITE" id="PS51762">
    <property type="entry name" value="GH16_2"/>
    <property type="match status" value="1"/>
</dbReference>
<dbReference type="Gene3D" id="2.60.120.200">
    <property type="match status" value="1"/>
</dbReference>
<gene>
    <name evidence="3" type="ORF">TWF718_002389</name>
</gene>
<dbReference type="InterPro" id="IPR000757">
    <property type="entry name" value="Beta-glucanase-like"/>
</dbReference>
<dbReference type="SUPFAM" id="SSF49899">
    <property type="entry name" value="Concanavalin A-like lectins/glucanases"/>
    <property type="match status" value="1"/>
</dbReference>
<keyword evidence="1" id="KW-0472">Membrane</keyword>
<dbReference type="GO" id="GO:0005975">
    <property type="term" value="P:carbohydrate metabolic process"/>
    <property type="evidence" value="ECO:0007669"/>
    <property type="project" value="InterPro"/>
</dbReference>
<dbReference type="GO" id="GO:0004553">
    <property type="term" value="F:hydrolase activity, hydrolyzing O-glycosyl compounds"/>
    <property type="evidence" value="ECO:0007669"/>
    <property type="project" value="InterPro"/>
</dbReference>
<dbReference type="CDD" id="cd00413">
    <property type="entry name" value="Glyco_hydrolase_16"/>
    <property type="match status" value="1"/>
</dbReference>
<dbReference type="Proteomes" id="UP001313282">
    <property type="component" value="Unassembled WGS sequence"/>
</dbReference>
<dbReference type="AlphaFoldDB" id="A0AAN8MQV0"/>
<keyword evidence="1" id="KW-0812">Transmembrane</keyword>
<dbReference type="Pfam" id="PF00722">
    <property type="entry name" value="Glyco_hydro_16"/>
    <property type="match status" value="1"/>
</dbReference>
<accession>A0AAN8MQV0</accession>
<dbReference type="InterPro" id="IPR013320">
    <property type="entry name" value="ConA-like_dom_sf"/>
</dbReference>
<evidence type="ECO:0000313" key="3">
    <source>
        <dbReference type="EMBL" id="KAK6331849.1"/>
    </source>
</evidence>